<protein>
    <recommendedName>
        <fullName evidence="3">Transcription factor CBF/NF-Y/archaeal histone domain-containing protein</fullName>
    </recommendedName>
</protein>
<organism evidence="4 5">
    <name type="scientific">Steinernema hermaphroditum</name>
    <dbReference type="NCBI Taxonomy" id="289476"/>
    <lineage>
        <taxon>Eukaryota</taxon>
        <taxon>Metazoa</taxon>
        <taxon>Ecdysozoa</taxon>
        <taxon>Nematoda</taxon>
        <taxon>Chromadorea</taxon>
        <taxon>Rhabditida</taxon>
        <taxon>Tylenchina</taxon>
        <taxon>Panagrolaimomorpha</taxon>
        <taxon>Strongyloidoidea</taxon>
        <taxon>Steinernematidae</taxon>
        <taxon>Steinernema</taxon>
    </lineage>
</organism>
<reference evidence="4" key="1">
    <citation type="submission" date="2023-06" db="EMBL/GenBank/DDBJ databases">
        <title>Genomic analysis of the entomopathogenic nematode Steinernema hermaphroditum.</title>
        <authorList>
            <person name="Schwarz E.M."/>
            <person name="Heppert J.K."/>
            <person name="Baniya A."/>
            <person name="Schwartz H.T."/>
            <person name="Tan C.-H."/>
            <person name="Antoshechkin I."/>
            <person name="Sternberg P.W."/>
            <person name="Goodrich-Blair H."/>
            <person name="Dillman A.R."/>
        </authorList>
    </citation>
    <scope>NUCLEOTIDE SEQUENCE</scope>
    <source>
        <strain evidence="4">PS9179</strain>
        <tissue evidence="4">Whole animal</tissue>
    </source>
</reference>
<evidence type="ECO:0000313" key="5">
    <source>
        <dbReference type="Proteomes" id="UP001175271"/>
    </source>
</evidence>
<evidence type="ECO:0000256" key="2">
    <source>
        <dbReference type="SAM" id="MobiDB-lite"/>
    </source>
</evidence>
<evidence type="ECO:0000259" key="3">
    <source>
        <dbReference type="Pfam" id="PF00808"/>
    </source>
</evidence>
<dbReference type="Pfam" id="PF00808">
    <property type="entry name" value="CBFD_NFYB_HMF"/>
    <property type="match status" value="1"/>
</dbReference>
<dbReference type="SUPFAM" id="SSF47113">
    <property type="entry name" value="Histone-fold"/>
    <property type="match status" value="1"/>
</dbReference>
<keyword evidence="5" id="KW-1185">Reference proteome</keyword>
<feature type="region of interest" description="Disordered" evidence="2">
    <location>
        <begin position="1"/>
        <end position="199"/>
    </location>
</feature>
<dbReference type="PANTHER" id="PTHR23428">
    <property type="entry name" value="HISTONE H2B"/>
    <property type="match status" value="1"/>
</dbReference>
<dbReference type="InterPro" id="IPR009072">
    <property type="entry name" value="Histone-fold"/>
</dbReference>
<accession>A0AA39MAU6</accession>
<dbReference type="EMBL" id="JAUCMV010000001">
    <property type="protein sequence ID" value="KAK0427936.1"/>
    <property type="molecule type" value="Genomic_DNA"/>
</dbReference>
<evidence type="ECO:0000313" key="4">
    <source>
        <dbReference type="EMBL" id="KAK0427936.1"/>
    </source>
</evidence>
<name>A0AA39MAU6_9BILA</name>
<dbReference type="GO" id="GO:0000786">
    <property type="term" value="C:nucleosome"/>
    <property type="evidence" value="ECO:0007669"/>
    <property type="project" value="InterPro"/>
</dbReference>
<feature type="compositionally biased region" description="Acidic residues" evidence="2">
    <location>
        <begin position="323"/>
        <end position="332"/>
    </location>
</feature>
<sequence>MSSANQLRSAKQQHGRVSELRRSILPRRSSGSSVPDASAQRRQRPSSSAPRRSVRRQPLLRFSQDSQPSERDVPAPPHRQERPRRSRFAPLRLSTDSSGVESAEAIGPSQTVRASVDVVVRRPRPQRHQSDRHAPENRRRGFLTQRGQNGQNMFFDDSSFLDSTGPPVVQNEHAAEPEEVVPSQLDQVDHPVKASGRQSLRERLSLRRLQTHPGPFLSQGPQPGESFASSMDDSDRKTSTQPLKGIGGHGRRSIRQPRAPAVLEFTADSSTAFEGLPPRRSMNRLVPITPESSGTIFGRQSDIGGVSFAATQESIFSKSDQESAMEDTEVDEGSPMRASNSSSDVHFEELAAVPVIKKKKVHRTKCNPMKCAVSNRRRRSEAPIGDTDIRRSIKLLAKKVNRETSGVVRISPTALTIMSGMLNDFFHRICKEASKLLNISNRKIMKHETVKSAMKLVLGGGELTKHADLEGSAALLRLEQSYAR</sequence>
<proteinExistence type="inferred from homology"/>
<feature type="compositionally biased region" description="Basic and acidic residues" evidence="2">
    <location>
        <begin position="128"/>
        <end position="139"/>
    </location>
</feature>
<dbReference type="InterPro" id="IPR003958">
    <property type="entry name" value="CBFA_NFYB_domain"/>
</dbReference>
<dbReference type="AlphaFoldDB" id="A0AA39MAU6"/>
<dbReference type="GO" id="GO:0046982">
    <property type="term" value="F:protein heterodimerization activity"/>
    <property type="evidence" value="ECO:0007669"/>
    <property type="project" value="InterPro"/>
</dbReference>
<feature type="region of interest" description="Disordered" evidence="2">
    <location>
        <begin position="211"/>
        <end position="256"/>
    </location>
</feature>
<comment type="caution">
    <text evidence="4">The sequence shown here is derived from an EMBL/GenBank/DDBJ whole genome shotgun (WGS) entry which is preliminary data.</text>
</comment>
<dbReference type="InterPro" id="IPR000558">
    <property type="entry name" value="Histone_H2B"/>
</dbReference>
<feature type="compositionally biased region" description="Low complexity" evidence="2">
    <location>
        <begin position="37"/>
        <end position="51"/>
    </location>
</feature>
<feature type="compositionally biased region" description="Polar residues" evidence="2">
    <location>
        <begin position="1"/>
        <end position="12"/>
    </location>
</feature>
<feature type="domain" description="Transcription factor CBF/NF-Y/archaeal histone" evidence="3">
    <location>
        <begin position="399"/>
        <end position="454"/>
    </location>
</feature>
<feature type="region of interest" description="Disordered" evidence="2">
    <location>
        <begin position="317"/>
        <end position="343"/>
    </location>
</feature>
<gene>
    <name evidence="4" type="ORF">QR680_010495</name>
</gene>
<dbReference type="Proteomes" id="UP001175271">
    <property type="component" value="Unassembled WGS sequence"/>
</dbReference>
<dbReference type="GO" id="GO:0030527">
    <property type="term" value="F:structural constituent of chromatin"/>
    <property type="evidence" value="ECO:0007669"/>
    <property type="project" value="InterPro"/>
</dbReference>
<dbReference type="GO" id="GO:0003677">
    <property type="term" value="F:DNA binding"/>
    <property type="evidence" value="ECO:0007669"/>
    <property type="project" value="InterPro"/>
</dbReference>
<dbReference type="SMART" id="SM00427">
    <property type="entry name" value="H2B"/>
    <property type="match status" value="1"/>
</dbReference>
<evidence type="ECO:0000256" key="1">
    <source>
        <dbReference type="ARBA" id="ARBA00006846"/>
    </source>
</evidence>
<dbReference type="Gene3D" id="1.10.20.10">
    <property type="entry name" value="Histone, subunit A"/>
    <property type="match status" value="1"/>
</dbReference>
<comment type="similarity">
    <text evidence="1">Belongs to the histone H2B family.</text>
</comment>